<name>K3YNR9_SETIT</name>
<dbReference type="InParanoid" id="K3YNR9"/>
<evidence type="ECO:0000313" key="2">
    <source>
        <dbReference type="Proteomes" id="UP000004995"/>
    </source>
</evidence>
<dbReference type="EMBL" id="AGNK02003814">
    <property type="status" value="NOT_ANNOTATED_CDS"/>
    <property type="molecule type" value="Genomic_DNA"/>
</dbReference>
<keyword evidence="2" id="KW-1185">Reference proteome</keyword>
<evidence type="ECO:0000313" key="1">
    <source>
        <dbReference type="EnsemblPlants" id="KQL01677"/>
    </source>
</evidence>
<dbReference type="AlphaFoldDB" id="K3YNR9"/>
<proteinExistence type="predicted"/>
<reference evidence="1" key="2">
    <citation type="submission" date="2018-08" db="UniProtKB">
        <authorList>
            <consortium name="EnsemblPlants"/>
        </authorList>
    </citation>
    <scope>IDENTIFICATION</scope>
    <source>
        <strain evidence="1">Yugu1</strain>
    </source>
</reference>
<protein>
    <submittedName>
        <fullName evidence="1">Uncharacterized protein</fullName>
    </submittedName>
</protein>
<sequence length="55" mass="5714">MFGKVVLGSKSYGKGGLGIHFTTRIGNLGLLSWLTSGGSSFDSLSLACLQFSSTK</sequence>
<organism evidence="1 2">
    <name type="scientific">Setaria italica</name>
    <name type="common">Foxtail millet</name>
    <name type="synonym">Panicum italicum</name>
    <dbReference type="NCBI Taxonomy" id="4555"/>
    <lineage>
        <taxon>Eukaryota</taxon>
        <taxon>Viridiplantae</taxon>
        <taxon>Streptophyta</taxon>
        <taxon>Embryophyta</taxon>
        <taxon>Tracheophyta</taxon>
        <taxon>Spermatophyta</taxon>
        <taxon>Magnoliopsida</taxon>
        <taxon>Liliopsida</taxon>
        <taxon>Poales</taxon>
        <taxon>Poaceae</taxon>
        <taxon>PACMAD clade</taxon>
        <taxon>Panicoideae</taxon>
        <taxon>Panicodae</taxon>
        <taxon>Paniceae</taxon>
        <taxon>Cenchrinae</taxon>
        <taxon>Setaria</taxon>
    </lineage>
</organism>
<dbReference type="EnsemblPlants" id="KQL01677">
    <property type="protein sequence ID" value="KQL01677"/>
    <property type="gene ID" value="SETIT_015911mg"/>
</dbReference>
<dbReference type="HOGENOM" id="CLU_3035990_0_0_1"/>
<accession>K3YNR9</accession>
<dbReference type="Proteomes" id="UP000004995">
    <property type="component" value="Unassembled WGS sequence"/>
</dbReference>
<reference evidence="2" key="1">
    <citation type="journal article" date="2012" name="Nat. Biotechnol.">
        <title>Reference genome sequence of the model plant Setaria.</title>
        <authorList>
            <person name="Bennetzen J.L."/>
            <person name="Schmutz J."/>
            <person name="Wang H."/>
            <person name="Percifield R."/>
            <person name="Hawkins J."/>
            <person name="Pontaroli A.C."/>
            <person name="Estep M."/>
            <person name="Feng L."/>
            <person name="Vaughn J.N."/>
            <person name="Grimwood J."/>
            <person name="Jenkins J."/>
            <person name="Barry K."/>
            <person name="Lindquist E."/>
            <person name="Hellsten U."/>
            <person name="Deshpande S."/>
            <person name="Wang X."/>
            <person name="Wu X."/>
            <person name="Mitros T."/>
            <person name="Triplett J."/>
            <person name="Yang X."/>
            <person name="Ye C.Y."/>
            <person name="Mauro-Herrera M."/>
            <person name="Wang L."/>
            <person name="Li P."/>
            <person name="Sharma M."/>
            <person name="Sharma R."/>
            <person name="Ronald P.C."/>
            <person name="Panaud O."/>
            <person name="Kellogg E.A."/>
            <person name="Brutnell T.P."/>
            <person name="Doust A.N."/>
            <person name="Tuskan G.A."/>
            <person name="Rokhsar D."/>
            <person name="Devos K.M."/>
        </authorList>
    </citation>
    <scope>NUCLEOTIDE SEQUENCE [LARGE SCALE GENOMIC DNA]</scope>
    <source>
        <strain evidence="2">cv. Yugu1</strain>
    </source>
</reference>
<dbReference type="Gramene" id="KQL01677">
    <property type="protein sequence ID" value="KQL01677"/>
    <property type="gene ID" value="SETIT_015911mg"/>
</dbReference>